<organism evidence="3 4">
    <name type="scientific">Cyclotella cryptica</name>
    <dbReference type="NCBI Taxonomy" id="29204"/>
    <lineage>
        <taxon>Eukaryota</taxon>
        <taxon>Sar</taxon>
        <taxon>Stramenopiles</taxon>
        <taxon>Ochrophyta</taxon>
        <taxon>Bacillariophyta</taxon>
        <taxon>Coscinodiscophyceae</taxon>
        <taxon>Thalassiosirophycidae</taxon>
        <taxon>Stephanodiscales</taxon>
        <taxon>Stephanodiscaceae</taxon>
        <taxon>Cyclotella</taxon>
    </lineage>
</organism>
<keyword evidence="2" id="KW-0812">Transmembrane</keyword>
<reference evidence="3 4" key="1">
    <citation type="journal article" date="2020" name="G3 (Bethesda)">
        <title>Improved Reference Genome for Cyclotella cryptica CCMP332, a Model for Cell Wall Morphogenesis, Salinity Adaptation, and Lipid Production in Diatoms (Bacillariophyta).</title>
        <authorList>
            <person name="Roberts W.R."/>
            <person name="Downey K.M."/>
            <person name="Ruck E.C."/>
            <person name="Traller J.C."/>
            <person name="Alverson A.J."/>
        </authorList>
    </citation>
    <scope>NUCLEOTIDE SEQUENCE [LARGE SCALE GENOMIC DNA]</scope>
    <source>
        <strain evidence="3 4">CCMP332</strain>
    </source>
</reference>
<accession>A0ABD3PDA3</accession>
<dbReference type="Proteomes" id="UP001516023">
    <property type="component" value="Unassembled WGS sequence"/>
</dbReference>
<evidence type="ECO:0000313" key="3">
    <source>
        <dbReference type="EMBL" id="KAL3785131.1"/>
    </source>
</evidence>
<keyword evidence="2" id="KW-1133">Transmembrane helix</keyword>
<dbReference type="SUPFAM" id="SSF53448">
    <property type="entry name" value="Nucleotide-diphospho-sugar transferases"/>
    <property type="match status" value="1"/>
</dbReference>
<feature type="compositionally biased region" description="Polar residues" evidence="1">
    <location>
        <begin position="20"/>
        <end position="31"/>
    </location>
</feature>
<feature type="transmembrane region" description="Helical" evidence="2">
    <location>
        <begin position="221"/>
        <end position="241"/>
    </location>
</feature>
<feature type="compositionally biased region" description="Basic and acidic residues" evidence="1">
    <location>
        <begin position="37"/>
        <end position="50"/>
    </location>
</feature>
<feature type="region of interest" description="Disordered" evidence="1">
    <location>
        <begin position="71"/>
        <end position="97"/>
    </location>
</feature>
<gene>
    <name evidence="3" type="ORF">HJC23_013290</name>
</gene>
<sequence>MMTDDSNTVTTSDFLDLIQADTTSPHNTAHGTNRKQRNLDERKYKSDTDARYSSSVTGWNSRSRESSLFRVRLTQGTESRSRSSVEEDEDGRFDGSEVGMHHRQKMPLHGGYGGMFEGGAGQLKNNKPSDDHSEEDCTTLSETNASTISTAFTLASTWFSRYTGGSMMSAKGKVQNKAGATFKSSKNARGNRPPSELFSSLPEWCITLSTHYLRLPFQCRYFIQLFSIMGVFFLASLNYFVTVEDGRPYSLSSSVLEGGGASPDKIPSLHLRKPFQFLHSDMHANELLEKAKDKLQYSTRIGTDGPFTYGWKSMPRQIFNDFDTGFNDESQQSNSDGGIEDKVFPPKGTVAYVLPVTTCYNPLDNSNAEMANLYPDSPNHPTDEDSFRDFAIMLRAMVHAHSYQNPASGSMYDYKMHALIHPDAKKCSDKKGNVADRSLYFTQHADNLSDLIRLNAYELEEYDAVVLVDYDTLILGSVDEAIDLINDNRKDKDDSVDAVFSWKHVSSFGHPQLRASVVNLSFFILRPSKERYVKLRRAIKESQFSEVKGWGSIGRGRFPGWMTTQGFLTYYYDEVENAAKVEMNRCTVGNTGESYSSKHAKNSDSSPLELITNAGKVNCGSDQGQSTNQCQDCSKSDLEDVLVADFSYCLAPWKCGMGGATSSSSSSLADTLSSSLCRKFQKQWFSARLQMEDVHPQLQKSSGNICVGGEYQPMKIIEH</sequence>
<comment type="caution">
    <text evidence="3">The sequence shown here is derived from an EMBL/GenBank/DDBJ whole genome shotgun (WGS) entry which is preliminary data.</text>
</comment>
<feature type="region of interest" description="Disordered" evidence="1">
    <location>
        <begin position="20"/>
        <end position="59"/>
    </location>
</feature>
<keyword evidence="4" id="KW-1185">Reference proteome</keyword>
<name>A0ABD3PDA3_9STRA</name>
<evidence type="ECO:0008006" key="5">
    <source>
        <dbReference type="Google" id="ProtNLM"/>
    </source>
</evidence>
<proteinExistence type="predicted"/>
<dbReference type="InterPro" id="IPR029044">
    <property type="entry name" value="Nucleotide-diphossugar_trans"/>
</dbReference>
<dbReference type="Gene3D" id="3.90.550.10">
    <property type="entry name" value="Spore Coat Polysaccharide Biosynthesis Protein SpsA, Chain A"/>
    <property type="match status" value="1"/>
</dbReference>
<dbReference type="EMBL" id="JABMIG020000220">
    <property type="protein sequence ID" value="KAL3785131.1"/>
    <property type="molecule type" value="Genomic_DNA"/>
</dbReference>
<dbReference type="AlphaFoldDB" id="A0ABD3PDA3"/>
<protein>
    <recommendedName>
        <fullName evidence="5">Glycosyltransferase family 8 protein</fullName>
    </recommendedName>
</protein>
<keyword evidence="2" id="KW-0472">Membrane</keyword>
<evidence type="ECO:0000256" key="2">
    <source>
        <dbReference type="SAM" id="Phobius"/>
    </source>
</evidence>
<evidence type="ECO:0000256" key="1">
    <source>
        <dbReference type="SAM" id="MobiDB-lite"/>
    </source>
</evidence>
<evidence type="ECO:0000313" key="4">
    <source>
        <dbReference type="Proteomes" id="UP001516023"/>
    </source>
</evidence>